<evidence type="ECO:0000256" key="3">
    <source>
        <dbReference type="ARBA" id="ARBA00023163"/>
    </source>
</evidence>
<feature type="domain" description="HTH lysR-type" evidence="4">
    <location>
        <begin position="1"/>
        <end position="58"/>
    </location>
</feature>
<dbReference type="AlphaFoldDB" id="A0A9D2PT28"/>
<evidence type="ECO:0000313" key="5">
    <source>
        <dbReference type="EMBL" id="HJC65738.1"/>
    </source>
</evidence>
<dbReference type="SUPFAM" id="SSF46785">
    <property type="entry name" value="Winged helix' DNA-binding domain"/>
    <property type="match status" value="1"/>
</dbReference>
<dbReference type="PRINTS" id="PR00039">
    <property type="entry name" value="HTHLYSR"/>
</dbReference>
<evidence type="ECO:0000259" key="4">
    <source>
        <dbReference type="PROSITE" id="PS50931"/>
    </source>
</evidence>
<dbReference type="PANTHER" id="PTHR30126:SF78">
    <property type="entry name" value="HTH LYSR-TYPE DOMAIN-CONTAINING PROTEIN"/>
    <property type="match status" value="1"/>
</dbReference>
<keyword evidence="3" id="KW-0804">Transcription</keyword>
<reference evidence="5" key="1">
    <citation type="journal article" date="2021" name="PeerJ">
        <title>Extensive microbial diversity within the chicken gut microbiome revealed by metagenomics and culture.</title>
        <authorList>
            <person name="Gilroy R."/>
            <person name="Ravi A."/>
            <person name="Getino M."/>
            <person name="Pursley I."/>
            <person name="Horton D.L."/>
            <person name="Alikhan N.F."/>
            <person name="Baker D."/>
            <person name="Gharbi K."/>
            <person name="Hall N."/>
            <person name="Watson M."/>
            <person name="Adriaenssens E.M."/>
            <person name="Foster-Nyarko E."/>
            <person name="Jarju S."/>
            <person name="Secka A."/>
            <person name="Antonio M."/>
            <person name="Oren A."/>
            <person name="Chaudhuri R.R."/>
            <person name="La Ragione R."/>
            <person name="Hildebrand F."/>
            <person name="Pallen M.J."/>
        </authorList>
    </citation>
    <scope>NUCLEOTIDE SEQUENCE</scope>
    <source>
        <strain evidence="5">CHK198-12963</strain>
    </source>
</reference>
<gene>
    <name evidence="5" type="ORF">H9931_03315</name>
</gene>
<dbReference type="PROSITE" id="PS50931">
    <property type="entry name" value="HTH_LYSR"/>
    <property type="match status" value="1"/>
</dbReference>
<comment type="caution">
    <text evidence="5">The sequence shown here is derived from an EMBL/GenBank/DDBJ whole genome shotgun (WGS) entry which is preliminary data.</text>
</comment>
<dbReference type="PANTHER" id="PTHR30126">
    <property type="entry name" value="HTH-TYPE TRANSCRIPTIONAL REGULATOR"/>
    <property type="match status" value="1"/>
</dbReference>
<evidence type="ECO:0000313" key="6">
    <source>
        <dbReference type="Proteomes" id="UP000823863"/>
    </source>
</evidence>
<accession>A0A9D2PT28</accession>
<dbReference type="GO" id="GO:0000976">
    <property type="term" value="F:transcription cis-regulatory region binding"/>
    <property type="evidence" value="ECO:0007669"/>
    <property type="project" value="TreeGrafter"/>
</dbReference>
<dbReference type="Pfam" id="PF00126">
    <property type="entry name" value="HTH_1"/>
    <property type="match status" value="1"/>
</dbReference>
<keyword evidence="2" id="KW-0805">Transcription regulation</keyword>
<dbReference type="Proteomes" id="UP000823863">
    <property type="component" value="Unassembled WGS sequence"/>
</dbReference>
<reference evidence="5" key="2">
    <citation type="submission" date="2021-04" db="EMBL/GenBank/DDBJ databases">
        <authorList>
            <person name="Gilroy R."/>
        </authorList>
    </citation>
    <scope>NUCLEOTIDE SEQUENCE</scope>
    <source>
        <strain evidence="5">CHK198-12963</strain>
    </source>
</reference>
<name>A0A9D2PT28_9FIRM</name>
<dbReference type="GO" id="GO:0003700">
    <property type="term" value="F:DNA-binding transcription factor activity"/>
    <property type="evidence" value="ECO:0007669"/>
    <property type="project" value="InterPro"/>
</dbReference>
<dbReference type="Gene3D" id="1.10.10.10">
    <property type="entry name" value="Winged helix-like DNA-binding domain superfamily/Winged helix DNA-binding domain"/>
    <property type="match status" value="1"/>
</dbReference>
<proteinExistence type="inferred from homology"/>
<evidence type="ECO:0000256" key="1">
    <source>
        <dbReference type="ARBA" id="ARBA00009437"/>
    </source>
</evidence>
<protein>
    <submittedName>
        <fullName evidence="5">LysR family transcriptional regulator</fullName>
    </submittedName>
</protein>
<sequence length="122" mass="13613">MDELDLEILETLQETQNITKASLALYMTQSALSKRITALEAQLDTKLIVRTRRGIRLTPEGETAVKSACSIRKEIEGLKGRLAAFRGMVYGTLNAGITSNYAQFYLGTIIHDITDMRLELYG</sequence>
<dbReference type="EMBL" id="DWWB01000013">
    <property type="protein sequence ID" value="HJC65738.1"/>
    <property type="molecule type" value="Genomic_DNA"/>
</dbReference>
<evidence type="ECO:0000256" key="2">
    <source>
        <dbReference type="ARBA" id="ARBA00023015"/>
    </source>
</evidence>
<comment type="similarity">
    <text evidence="1">Belongs to the LysR transcriptional regulatory family.</text>
</comment>
<dbReference type="InterPro" id="IPR000847">
    <property type="entry name" value="LysR_HTH_N"/>
</dbReference>
<dbReference type="InterPro" id="IPR036390">
    <property type="entry name" value="WH_DNA-bd_sf"/>
</dbReference>
<organism evidence="5 6">
    <name type="scientific">Candidatus Enterocloster excrementigallinarum</name>
    <dbReference type="NCBI Taxonomy" id="2838558"/>
    <lineage>
        <taxon>Bacteria</taxon>
        <taxon>Bacillati</taxon>
        <taxon>Bacillota</taxon>
        <taxon>Clostridia</taxon>
        <taxon>Lachnospirales</taxon>
        <taxon>Lachnospiraceae</taxon>
        <taxon>Enterocloster</taxon>
    </lineage>
</organism>
<dbReference type="InterPro" id="IPR036388">
    <property type="entry name" value="WH-like_DNA-bd_sf"/>
</dbReference>